<sequence>MENPGQPPGGNELGDFLRAHRAALDPHRVGLPDDGRLRRVPGLRREELAQLAHVSIDYVVRLEQGRTRRVSRPVLDALADALRLAPDERAYLFTVADVTQAAPARQPAGQKVDPQLQQLLDGMHDIPAMVLNRRMDVLAWNRGATVLLTDFAALPAHGRNLIRLTFLDDAYRSLYADWPRAARECVAVLRMEAGRNPNDRALTDLVGELTVRDPDFRTWWASHQVRGPRQLTKTYRHSVIGTVTLDVQQFGVDTQPDQQLVAYTAPPDSPSQESLRFLLQWSAQPDDHTTNRNRHY</sequence>
<dbReference type="CDD" id="cd00093">
    <property type="entry name" value="HTH_XRE"/>
    <property type="match status" value="1"/>
</dbReference>
<dbReference type="Proteomes" id="UP000305778">
    <property type="component" value="Unassembled WGS sequence"/>
</dbReference>
<evidence type="ECO:0000259" key="1">
    <source>
        <dbReference type="PROSITE" id="PS50943"/>
    </source>
</evidence>
<comment type="caution">
    <text evidence="2">The sequence shown here is derived from an EMBL/GenBank/DDBJ whole genome shotgun (WGS) entry which is preliminary data.</text>
</comment>
<dbReference type="RefSeq" id="WP_136722338.1">
    <property type="nucleotide sequence ID" value="NZ_SUMC01000004.1"/>
</dbReference>
<dbReference type="PANTHER" id="PTHR35010:SF2">
    <property type="entry name" value="BLL4672 PROTEIN"/>
    <property type="match status" value="1"/>
</dbReference>
<dbReference type="Gene3D" id="3.30.450.180">
    <property type="match status" value="1"/>
</dbReference>
<dbReference type="SUPFAM" id="SSF47413">
    <property type="entry name" value="lambda repressor-like DNA-binding domains"/>
    <property type="match status" value="1"/>
</dbReference>
<dbReference type="AlphaFoldDB" id="A0A4U0SQE3"/>
<evidence type="ECO:0000313" key="3">
    <source>
        <dbReference type="Proteomes" id="UP000305778"/>
    </source>
</evidence>
<evidence type="ECO:0000313" key="2">
    <source>
        <dbReference type="EMBL" id="TKA12304.1"/>
    </source>
</evidence>
<dbReference type="EMBL" id="SUMC01000004">
    <property type="protein sequence ID" value="TKA12304.1"/>
    <property type="molecule type" value="Genomic_DNA"/>
</dbReference>
<name>A0A4U0SQE3_9ACTN</name>
<accession>A0A4U0SQE3</accession>
<dbReference type="InterPro" id="IPR041413">
    <property type="entry name" value="MLTR_LBD"/>
</dbReference>
<dbReference type="PANTHER" id="PTHR35010">
    <property type="entry name" value="BLL4672 PROTEIN-RELATED"/>
    <property type="match status" value="1"/>
</dbReference>
<proteinExistence type="predicted"/>
<feature type="domain" description="HTH cro/C1-type" evidence="1">
    <location>
        <begin position="36"/>
        <end position="89"/>
    </location>
</feature>
<organism evidence="2 3">
    <name type="scientific">Actinacidiphila oryziradicis</name>
    <dbReference type="NCBI Taxonomy" id="2571141"/>
    <lineage>
        <taxon>Bacteria</taxon>
        <taxon>Bacillati</taxon>
        <taxon>Actinomycetota</taxon>
        <taxon>Actinomycetes</taxon>
        <taxon>Kitasatosporales</taxon>
        <taxon>Streptomycetaceae</taxon>
        <taxon>Actinacidiphila</taxon>
    </lineage>
</organism>
<dbReference type="PROSITE" id="PS50943">
    <property type="entry name" value="HTH_CROC1"/>
    <property type="match status" value="1"/>
</dbReference>
<dbReference type="SMART" id="SM00530">
    <property type="entry name" value="HTH_XRE"/>
    <property type="match status" value="1"/>
</dbReference>
<reference evidence="2 3" key="1">
    <citation type="submission" date="2019-04" db="EMBL/GenBank/DDBJ databases">
        <title>Streptomyces oryziradicis sp. nov., a novel actinomycete isolated from rhizosphere soil of rice (Oryza sativa L.).</title>
        <authorList>
            <person name="Li C."/>
        </authorList>
    </citation>
    <scope>NUCLEOTIDE SEQUENCE [LARGE SCALE GENOMIC DNA]</scope>
    <source>
        <strain evidence="2 3">NEAU-C40</strain>
    </source>
</reference>
<dbReference type="Gene3D" id="1.10.260.40">
    <property type="entry name" value="lambda repressor-like DNA-binding domains"/>
    <property type="match status" value="1"/>
</dbReference>
<protein>
    <submittedName>
        <fullName evidence="2">Helix-turn-helix domain-containing protein</fullName>
    </submittedName>
</protein>
<dbReference type="Pfam" id="PF13560">
    <property type="entry name" value="HTH_31"/>
    <property type="match status" value="1"/>
</dbReference>
<dbReference type="GO" id="GO:0003677">
    <property type="term" value="F:DNA binding"/>
    <property type="evidence" value="ECO:0007669"/>
    <property type="project" value="InterPro"/>
</dbReference>
<dbReference type="InterPro" id="IPR001387">
    <property type="entry name" value="Cro/C1-type_HTH"/>
</dbReference>
<dbReference type="InterPro" id="IPR010982">
    <property type="entry name" value="Lambda_DNA-bd_dom_sf"/>
</dbReference>
<dbReference type="OrthoDB" id="3542608at2"/>
<dbReference type="Pfam" id="PF17765">
    <property type="entry name" value="MLTR_LBD"/>
    <property type="match status" value="1"/>
</dbReference>
<gene>
    <name evidence="2" type="ORF">FCI23_05610</name>
</gene>
<keyword evidence="3" id="KW-1185">Reference proteome</keyword>